<gene>
    <name evidence="8" type="ORF">H2200_000590</name>
</gene>
<name>A0AA39CQH3_9EURO</name>
<dbReference type="CDD" id="cd00067">
    <property type="entry name" value="GAL4"/>
    <property type="match status" value="1"/>
</dbReference>
<dbReference type="GO" id="GO:0000981">
    <property type="term" value="F:DNA-binding transcription factor activity, RNA polymerase II-specific"/>
    <property type="evidence" value="ECO:0007669"/>
    <property type="project" value="InterPro"/>
</dbReference>
<keyword evidence="4" id="KW-0238">DNA-binding</keyword>
<dbReference type="GO" id="GO:0008270">
    <property type="term" value="F:zinc ion binding"/>
    <property type="evidence" value="ECO:0007669"/>
    <property type="project" value="InterPro"/>
</dbReference>
<reference evidence="8" key="1">
    <citation type="submission" date="2022-10" db="EMBL/GenBank/DDBJ databases">
        <title>Culturing micro-colonial fungi from biological soil crusts in the Mojave desert and describing Neophaeococcomyces mojavensis, and introducing the new genera and species Taxawa tesnikishii.</title>
        <authorList>
            <person name="Kurbessoian T."/>
            <person name="Stajich J.E."/>
        </authorList>
    </citation>
    <scope>NUCLEOTIDE SEQUENCE</scope>
    <source>
        <strain evidence="8">TK_41</strain>
    </source>
</reference>
<keyword evidence="6" id="KW-0539">Nucleus</keyword>
<accession>A0AA39CQH3</accession>
<dbReference type="InterPro" id="IPR036864">
    <property type="entry name" value="Zn2-C6_fun-type_DNA-bd_sf"/>
</dbReference>
<evidence type="ECO:0000313" key="9">
    <source>
        <dbReference type="Proteomes" id="UP001172673"/>
    </source>
</evidence>
<dbReference type="InterPro" id="IPR052360">
    <property type="entry name" value="Transcr_Regulatory_Proteins"/>
</dbReference>
<dbReference type="GO" id="GO:0003677">
    <property type="term" value="F:DNA binding"/>
    <property type="evidence" value="ECO:0007669"/>
    <property type="project" value="UniProtKB-KW"/>
</dbReference>
<evidence type="ECO:0000256" key="1">
    <source>
        <dbReference type="ARBA" id="ARBA00022723"/>
    </source>
</evidence>
<dbReference type="PANTHER" id="PTHR36206:SF12">
    <property type="entry name" value="ASPERCRYPTIN BIOSYNTHESIS CLUSTER-SPECIFIC TRANSCRIPTION REGULATOR ATNN-RELATED"/>
    <property type="match status" value="1"/>
</dbReference>
<evidence type="ECO:0000256" key="2">
    <source>
        <dbReference type="ARBA" id="ARBA00022833"/>
    </source>
</evidence>
<dbReference type="EMBL" id="JAPDRK010000001">
    <property type="protein sequence ID" value="KAJ9616870.1"/>
    <property type="molecule type" value="Genomic_DNA"/>
</dbReference>
<proteinExistence type="predicted"/>
<dbReference type="SUPFAM" id="SSF57701">
    <property type="entry name" value="Zn2/Cys6 DNA-binding domain"/>
    <property type="match status" value="1"/>
</dbReference>
<keyword evidence="2" id="KW-0862">Zinc</keyword>
<dbReference type="InterPro" id="IPR001138">
    <property type="entry name" value="Zn2Cys6_DnaBD"/>
</dbReference>
<evidence type="ECO:0000313" key="8">
    <source>
        <dbReference type="EMBL" id="KAJ9616870.1"/>
    </source>
</evidence>
<keyword evidence="5" id="KW-0804">Transcription</keyword>
<dbReference type="Proteomes" id="UP001172673">
    <property type="component" value="Unassembled WGS sequence"/>
</dbReference>
<keyword evidence="1" id="KW-0479">Metal-binding</keyword>
<dbReference type="Pfam" id="PF00172">
    <property type="entry name" value="Zn_clus"/>
    <property type="match status" value="1"/>
</dbReference>
<comment type="caution">
    <text evidence="8">The sequence shown here is derived from an EMBL/GenBank/DDBJ whole genome shotgun (WGS) entry which is preliminary data.</text>
</comment>
<dbReference type="AlphaFoldDB" id="A0AA39CQH3"/>
<evidence type="ECO:0000256" key="4">
    <source>
        <dbReference type="ARBA" id="ARBA00023125"/>
    </source>
</evidence>
<evidence type="ECO:0000256" key="3">
    <source>
        <dbReference type="ARBA" id="ARBA00023015"/>
    </source>
</evidence>
<keyword evidence="9" id="KW-1185">Reference proteome</keyword>
<feature type="domain" description="Zn(2)-C6 fungal-type" evidence="7">
    <location>
        <begin position="9"/>
        <end position="37"/>
    </location>
</feature>
<evidence type="ECO:0000259" key="7">
    <source>
        <dbReference type="Pfam" id="PF00172"/>
    </source>
</evidence>
<organism evidence="8 9">
    <name type="scientific">Cladophialophora chaetospira</name>
    <dbReference type="NCBI Taxonomy" id="386627"/>
    <lineage>
        <taxon>Eukaryota</taxon>
        <taxon>Fungi</taxon>
        <taxon>Dikarya</taxon>
        <taxon>Ascomycota</taxon>
        <taxon>Pezizomycotina</taxon>
        <taxon>Eurotiomycetes</taxon>
        <taxon>Chaetothyriomycetidae</taxon>
        <taxon>Chaetothyriales</taxon>
        <taxon>Herpotrichiellaceae</taxon>
        <taxon>Cladophialophora</taxon>
    </lineage>
</organism>
<evidence type="ECO:0000256" key="5">
    <source>
        <dbReference type="ARBA" id="ARBA00023163"/>
    </source>
</evidence>
<evidence type="ECO:0000256" key="6">
    <source>
        <dbReference type="ARBA" id="ARBA00023242"/>
    </source>
</evidence>
<dbReference type="PANTHER" id="PTHR36206">
    <property type="entry name" value="ASPERCRYPTIN BIOSYNTHESIS CLUSTER-SPECIFIC TRANSCRIPTION REGULATOR ATNN-RELATED"/>
    <property type="match status" value="1"/>
</dbReference>
<sequence length="544" mass="60330">MDASPVALRARRKKCDETKPSCLRCEAAGKVCEGYRNAIAPSPSALESKRQLARSLPYGLAHTRCSWYGLVALTEEVTQNEFGVDAAMWAGLISKVYRISPAVHTAVSCLGATYERLSSSRLVDQVLLDSSIKELYAMSLRKLQEEIEEETNGLPLFFASVILATVEVLQDNPINALTHTQGAFRLYGAMIPASDFSLAASKTDLLQSEEQHALTSIVRSLDIQTASYALARPLDLPPFSVVQNIPTNGSTPPSTERMRSQILSLLHNCYHFAIQASKHRYVHCSHIPPDITVDQGRHISLLLSWLSVLKDCEKQGSSSADVRLDARQRCILSLRAQCLSSLVYLSAILCPHETSYDAFLDLFDEIVQIAFLMLYRDGTLAKGRSRPRFRLLSSLSQPLFLTAMKCRDPQVRRKAVELLALTGREGPWDAEILVPVVAAAIALEEGSGRQGRQVTASDLEGEDTRDLMDLSILVPPRLRLHGCGLGAISVHKANSTQQDVKRTIDVRFSRCVNVEDMVTSTEGNNSRAFEDERHWDIWHQTVEL</sequence>
<keyword evidence="3" id="KW-0805">Transcription regulation</keyword>
<protein>
    <recommendedName>
        <fullName evidence="7">Zn(2)-C6 fungal-type domain-containing protein</fullName>
    </recommendedName>
</protein>